<protein>
    <recommendedName>
        <fullName evidence="7">Cytochrome b6-f complex subunit 7</fullName>
    </recommendedName>
    <alternativeName>
        <fullName evidence="7">Cytochrome b6-f complex subunit PetM</fullName>
    </alternativeName>
    <alternativeName>
        <fullName evidence="7">Cytochrome b6-f complex subunit VII</fullName>
    </alternativeName>
</protein>
<sequence>MASEIVTASLVSPLMILIGLILGFLLLRIQGD</sequence>
<keyword evidence="7" id="KW-0793">Thylakoid</keyword>
<name>A0A1Z1MUK5_9FLOR</name>
<dbReference type="RefSeq" id="YP_009399944.1">
    <property type="nucleotide sequence ID" value="NC_035299.1"/>
</dbReference>
<evidence type="ECO:0000256" key="8">
    <source>
        <dbReference type="SAM" id="Phobius"/>
    </source>
</evidence>
<dbReference type="HAMAP" id="MF_00396">
    <property type="entry name" value="Cytb6_f_PetM"/>
    <property type="match status" value="1"/>
</dbReference>
<evidence type="ECO:0000256" key="1">
    <source>
        <dbReference type="ARBA" id="ARBA00004167"/>
    </source>
</evidence>
<evidence type="ECO:0000313" key="9">
    <source>
        <dbReference type="EMBL" id="ARW69763.1"/>
    </source>
</evidence>
<keyword evidence="3 7" id="KW-0812">Transmembrane</keyword>
<dbReference type="InterPro" id="IPR012595">
    <property type="entry name" value="PetM_cyt_b6/f_cplx_su7"/>
</dbReference>
<geneLocation type="chloroplast" evidence="9"/>
<dbReference type="GeneID" id="33362488"/>
<comment type="similarity">
    <text evidence="7">Belongs to the PetM family.</text>
</comment>
<reference evidence="9" key="1">
    <citation type="journal article" date="2017" name="J. Phycol.">
        <title>Analysis of chloroplast genomes and a supermatrix inform reclassification of the Rhodomelaceae (Rhodophyta).</title>
        <authorList>
            <person name="Diaz-Tapia P."/>
            <person name="Maggs C.A."/>
            <person name="West J.A."/>
            <person name="Verbruggen H."/>
        </authorList>
    </citation>
    <scope>NUCLEOTIDE SEQUENCE</scope>
    <source>
        <strain evidence="9">PD1825</strain>
    </source>
</reference>
<keyword evidence="9" id="KW-0934">Plastid</keyword>
<organism evidence="9">
    <name type="scientific">Tolypiocladia glomerulata</name>
    <dbReference type="NCBI Taxonomy" id="860646"/>
    <lineage>
        <taxon>Eukaryota</taxon>
        <taxon>Rhodophyta</taxon>
        <taxon>Florideophyceae</taxon>
        <taxon>Rhodymeniophycidae</taxon>
        <taxon>Ceramiales</taxon>
        <taxon>Rhodomelaceae</taxon>
        <taxon>Polysiphonioideae</taxon>
        <taxon>Tolypiocladia</taxon>
    </lineage>
</organism>
<keyword evidence="2 7" id="KW-0813">Transport</keyword>
<evidence type="ECO:0000256" key="3">
    <source>
        <dbReference type="ARBA" id="ARBA00022692"/>
    </source>
</evidence>
<dbReference type="GO" id="GO:0009512">
    <property type="term" value="C:cytochrome b6f complex"/>
    <property type="evidence" value="ECO:0007669"/>
    <property type="project" value="InterPro"/>
</dbReference>
<evidence type="ECO:0000256" key="5">
    <source>
        <dbReference type="ARBA" id="ARBA00022989"/>
    </source>
</evidence>
<keyword evidence="6 7" id="KW-0472">Membrane</keyword>
<keyword evidence="7" id="KW-0602">Photosynthesis</keyword>
<dbReference type="GO" id="GO:0015979">
    <property type="term" value="P:photosynthesis"/>
    <property type="evidence" value="ECO:0007669"/>
    <property type="project" value="UniProtKB-KW"/>
</dbReference>
<dbReference type="EMBL" id="MF101467">
    <property type="protein sequence ID" value="ARW69763.1"/>
    <property type="molecule type" value="Genomic_DNA"/>
</dbReference>
<keyword evidence="5 7" id="KW-1133">Transmembrane helix</keyword>
<gene>
    <name evidence="7 9" type="primary">petM</name>
</gene>
<evidence type="ECO:0000256" key="4">
    <source>
        <dbReference type="ARBA" id="ARBA00022982"/>
    </source>
</evidence>
<accession>A0A1Z1MUK5</accession>
<evidence type="ECO:0000256" key="2">
    <source>
        <dbReference type="ARBA" id="ARBA00022448"/>
    </source>
</evidence>
<dbReference type="GO" id="GO:0009535">
    <property type="term" value="C:chloroplast thylakoid membrane"/>
    <property type="evidence" value="ECO:0007669"/>
    <property type="project" value="UniProtKB-SubCell"/>
</dbReference>
<dbReference type="AlphaFoldDB" id="A0A1Z1MUK5"/>
<comment type="subcellular location">
    <subcellularLocation>
        <location evidence="1">Membrane</location>
        <topology evidence="1">Single-pass membrane protein</topology>
    </subcellularLocation>
    <subcellularLocation>
        <location evidence="7">Plastid</location>
        <location evidence="7">Chloroplast thylakoid membrane</location>
        <topology evidence="7">Single-pass membrane protein</topology>
    </subcellularLocation>
</comment>
<feature type="transmembrane region" description="Helical" evidence="8">
    <location>
        <begin position="6"/>
        <end position="27"/>
    </location>
</feature>
<evidence type="ECO:0000256" key="7">
    <source>
        <dbReference type="HAMAP-Rule" id="MF_00396"/>
    </source>
</evidence>
<proteinExistence type="inferred from homology"/>
<comment type="subunit">
    <text evidence="7">The 4 large subunits of the cytochrome b6-f complex are cytochrome b6, subunit IV (17 kDa polypeptide, PetD), cytochrome f and the Rieske protein, while the 4 small subunits are PetG, PetL, PetM and PetN. The complex functions as a dimer.</text>
</comment>
<keyword evidence="9" id="KW-0150">Chloroplast</keyword>
<dbReference type="Pfam" id="PF08041">
    <property type="entry name" value="PetM"/>
    <property type="match status" value="1"/>
</dbReference>
<evidence type="ECO:0000256" key="6">
    <source>
        <dbReference type="ARBA" id="ARBA00023136"/>
    </source>
</evidence>
<keyword evidence="4 7" id="KW-0249">Electron transport</keyword>
<comment type="function">
    <text evidence="7">Component of the cytochrome b6-f complex, which mediates electron transfer between photosystem II (PSII) and photosystem I (PSI), cyclic electron flow around PSI, and state transitions.</text>
</comment>
<dbReference type="GO" id="GO:0009055">
    <property type="term" value="F:electron transfer activity"/>
    <property type="evidence" value="ECO:0007669"/>
    <property type="project" value="UniProtKB-UniRule"/>
</dbReference>